<dbReference type="AlphaFoldDB" id="A0A1G9WWG3"/>
<dbReference type="STRING" id="258515.SAMN05192585_10720"/>
<keyword evidence="3" id="KW-1185">Reference proteome</keyword>
<dbReference type="RefSeq" id="WP_092638531.1">
    <property type="nucleotide sequence ID" value="NZ_FNID01000007.1"/>
</dbReference>
<feature type="transmembrane region" description="Helical" evidence="1">
    <location>
        <begin position="149"/>
        <end position="180"/>
    </location>
</feature>
<evidence type="ECO:0000256" key="1">
    <source>
        <dbReference type="SAM" id="Phobius"/>
    </source>
</evidence>
<organism evidence="2 3">
    <name type="scientific">Acetanaerobacterium elongatum</name>
    <dbReference type="NCBI Taxonomy" id="258515"/>
    <lineage>
        <taxon>Bacteria</taxon>
        <taxon>Bacillati</taxon>
        <taxon>Bacillota</taxon>
        <taxon>Clostridia</taxon>
        <taxon>Eubacteriales</taxon>
        <taxon>Oscillospiraceae</taxon>
        <taxon>Acetanaerobacterium</taxon>
    </lineage>
</organism>
<dbReference type="EMBL" id="FNID01000007">
    <property type="protein sequence ID" value="SDM88954.1"/>
    <property type="molecule type" value="Genomic_DNA"/>
</dbReference>
<reference evidence="2 3" key="1">
    <citation type="submission" date="2016-10" db="EMBL/GenBank/DDBJ databases">
        <authorList>
            <person name="de Groot N.N."/>
        </authorList>
    </citation>
    <scope>NUCLEOTIDE SEQUENCE [LARGE SCALE GENOMIC DNA]</scope>
    <source>
        <strain evidence="2 3">CGMCC 1.5012</strain>
    </source>
</reference>
<dbReference type="Pfam" id="PF22564">
    <property type="entry name" value="HAAS"/>
    <property type="match status" value="1"/>
</dbReference>
<feature type="transmembrane region" description="Helical" evidence="1">
    <location>
        <begin position="105"/>
        <end position="129"/>
    </location>
</feature>
<name>A0A1G9WWG3_9FIRM</name>
<keyword evidence="1" id="KW-0472">Membrane</keyword>
<protein>
    <submittedName>
        <fullName evidence="2">Uncharacterized membrane protein</fullName>
    </submittedName>
</protein>
<evidence type="ECO:0000313" key="3">
    <source>
        <dbReference type="Proteomes" id="UP000199182"/>
    </source>
</evidence>
<proteinExistence type="predicted"/>
<dbReference type="OrthoDB" id="9804829at2"/>
<dbReference type="Proteomes" id="UP000199182">
    <property type="component" value="Unassembled WGS sequence"/>
</dbReference>
<evidence type="ECO:0000313" key="2">
    <source>
        <dbReference type="EMBL" id="SDM88954.1"/>
    </source>
</evidence>
<gene>
    <name evidence="2" type="ORF">SAMN05192585_10720</name>
</gene>
<sequence>MTKNEYLAQLNSHLVGIPEHEKIEIILDFEEHFSAGLAKGKTEEEICNDLGDPLKNASQYIPNNAAYSVGSSGRPPVSTVPPVAASVPYNPEAARVQARKSNETTFLVLFILAILFAVFMYVTFIPVFISGAVVMVSGIAAGVALGSWIITALVISVGVFLMALSLLLMLAVTWLCIWLYKKYRSYGEVRVQ</sequence>
<keyword evidence="1" id="KW-1133">Transmembrane helix</keyword>
<keyword evidence="1" id="KW-0812">Transmembrane</keyword>
<accession>A0A1G9WWG3</accession>